<dbReference type="AlphaFoldDB" id="A0A2K9NKN4"/>
<feature type="domain" description="Spore coat protein U/FanG" evidence="1">
    <location>
        <begin position="32"/>
        <end position="150"/>
    </location>
</feature>
<dbReference type="KEGG" id="ncb:C0V82_21155"/>
<dbReference type="RefSeq" id="WP_102114462.1">
    <property type="nucleotide sequence ID" value="NZ_BMGN01000001.1"/>
</dbReference>
<geneLocation type="plasmid" evidence="2 3">
    <name>unnamed1</name>
</geneLocation>
<keyword evidence="3" id="KW-1185">Reference proteome</keyword>
<dbReference type="Pfam" id="PF05229">
    <property type="entry name" value="SCPU"/>
    <property type="match status" value="1"/>
</dbReference>
<dbReference type="EMBL" id="CP025613">
    <property type="protein sequence ID" value="AUN32935.1"/>
    <property type="molecule type" value="Genomic_DNA"/>
</dbReference>
<organism evidence="2 3">
    <name type="scientific">Niveispirillum cyanobacteriorum</name>
    <dbReference type="NCBI Taxonomy" id="1612173"/>
    <lineage>
        <taxon>Bacteria</taxon>
        <taxon>Pseudomonadati</taxon>
        <taxon>Pseudomonadota</taxon>
        <taxon>Alphaproteobacteria</taxon>
        <taxon>Rhodospirillales</taxon>
        <taxon>Azospirillaceae</taxon>
        <taxon>Niveispirillum</taxon>
    </lineage>
</organism>
<dbReference type="Proteomes" id="UP000234752">
    <property type="component" value="Plasmid unnamed1"/>
</dbReference>
<evidence type="ECO:0000313" key="3">
    <source>
        <dbReference type="Proteomes" id="UP000234752"/>
    </source>
</evidence>
<keyword evidence="2" id="KW-0614">Plasmid</keyword>
<proteinExistence type="predicted"/>
<dbReference type="InterPro" id="IPR007893">
    <property type="entry name" value="Spore_coat_U/FanG"/>
</dbReference>
<name>A0A2K9NKN4_9PROT</name>
<reference evidence="2 3" key="1">
    <citation type="submission" date="2017-12" db="EMBL/GenBank/DDBJ databases">
        <title>Genomes of bacteria within cyanobacterial aggregates.</title>
        <authorList>
            <person name="Cai H."/>
        </authorList>
    </citation>
    <scope>NUCLEOTIDE SEQUENCE [LARGE SCALE GENOMIC DNA]</scope>
    <source>
        <strain evidence="2 3">TH16</strain>
        <plasmid evidence="2 3">unnamed1</plasmid>
    </source>
</reference>
<evidence type="ECO:0000259" key="1">
    <source>
        <dbReference type="Pfam" id="PF05229"/>
    </source>
</evidence>
<dbReference type="OrthoDB" id="7357296at2"/>
<protein>
    <recommendedName>
        <fullName evidence="1">Spore coat protein U/FanG domain-containing protein</fullName>
    </recommendedName>
</protein>
<accession>A0A2K9NKN4</accession>
<gene>
    <name evidence="2" type="ORF">C0V82_21155</name>
</gene>
<evidence type="ECO:0000313" key="2">
    <source>
        <dbReference type="EMBL" id="AUN32935.1"/>
    </source>
</evidence>
<sequence>MAWRFTGRGYGPLILLLLLSAGPTPAQNSAQGTITLRASVPATCAVSLSTENVSLNLSSAAIVPVATVEERCNAANGYTVSLSSKNGGALSSGTSSIAYTLHYGDSTSTADGSLTAGRPVSGTARQTVLSVSVPAATQRQAGDYEDTVTIAIAAK</sequence>